<keyword evidence="3" id="KW-1185">Reference proteome</keyword>
<gene>
    <name evidence="2" type="ORF">PCMG_00064</name>
    <name evidence="1" type="ORF">PSSM2_064</name>
</gene>
<accession>Q58MU0</accession>
<reference evidence="1 3" key="1">
    <citation type="journal article" date="2005" name="PLoS Biol.">
        <title>Three Prochlorococcus cyanophage genomes: signature features and ecological interpretations.</title>
        <authorList>
            <person name="Sullivan M.B."/>
            <person name="Coleman M.L."/>
            <person name="Weigele P."/>
            <person name="Rohwer F."/>
            <person name="Chisholm S.W."/>
        </authorList>
    </citation>
    <scope>NUCLEOTIDE SEQUENCE</scope>
</reference>
<dbReference type="KEGG" id="vg:3294366"/>
<dbReference type="RefSeq" id="YP_214296.1">
    <property type="nucleotide sequence ID" value="NC_006883.2"/>
</dbReference>
<reference evidence="2 4" key="2">
    <citation type="submission" date="2009-10" db="EMBL/GenBank/DDBJ databases">
        <title>The Genome Sequence of Prochlorococcus phage P-SSM2.</title>
        <authorList>
            <consortium name="The Broad Institute Genome Sequencing Platform"/>
            <person name="Henn M.R."/>
            <person name="Sullivan M.S."/>
            <person name="Osburne M.S."/>
            <person name="Levin J."/>
            <person name="Malboeuf C."/>
            <person name="Casali M."/>
            <person name="Russ C."/>
            <person name="Lennon N."/>
            <person name="Chapman S.B."/>
            <person name="Erlich R."/>
            <person name="Young S.K."/>
            <person name="Koehrsen M."/>
            <person name="Yandava C."/>
            <person name="Zeng Q."/>
            <person name="Alvarado L."/>
            <person name="Anderson S."/>
            <person name="Berlin A."/>
            <person name="Borenstein D."/>
            <person name="Chen Z."/>
            <person name="Engels R."/>
            <person name="Freedman E."/>
            <person name="Gellesch M."/>
            <person name="Goldberg J."/>
            <person name="Green L."/>
            <person name="Griggs A."/>
            <person name="Gujja S."/>
            <person name="Heilman E.R."/>
            <person name="Heiman D."/>
            <person name="Hepburn T."/>
            <person name="Howarth C."/>
            <person name="Jen D."/>
            <person name="Larson L."/>
            <person name="Lewis B."/>
            <person name="Mehta T."/>
            <person name="Park D."/>
            <person name="Pearson M."/>
            <person name="Richards J."/>
            <person name="Rizzolo K."/>
            <person name="Roberts A."/>
            <person name="Ryan E."/>
            <person name="Saif S."/>
            <person name="Shea T."/>
            <person name="Shenoy N."/>
            <person name="Sisk P."/>
            <person name="Stolte C."/>
            <person name="Sykes S."/>
            <person name="Walk T."/>
            <person name="White J."/>
            <person name="Yu Q."/>
            <person name="Coleman M.L."/>
            <person name="Huang K.H."/>
            <person name="Weigele P.R."/>
            <person name="DeFrancesco A.S."/>
            <person name="Kern S.E."/>
            <person name="Thompson L.R."/>
            <person name="Fu R."/>
            <person name="Hombeck B."/>
            <person name="Chisholm S.W."/>
            <person name="Haas B."/>
            <person name="Nusbaum C."/>
            <person name="Birren B."/>
        </authorList>
    </citation>
    <scope>NUCLEOTIDE SEQUENCE [LARGE SCALE GENOMIC DNA]</scope>
    <source>
        <strain evidence="2">P-SSM2</strain>
    </source>
</reference>
<name>Q58MU0_BPPRM</name>
<organism evidence="1 3">
    <name type="scientific">Prochlorococcus phage P-SSM2</name>
    <dbReference type="NCBI Taxonomy" id="268746"/>
    <lineage>
        <taxon>Viruses</taxon>
        <taxon>Duplodnaviria</taxon>
        <taxon>Heunggongvirae</taxon>
        <taxon>Uroviricota</taxon>
        <taxon>Caudoviricetes</taxon>
        <taxon>Pantevenvirales</taxon>
        <taxon>Kyanoviridae</taxon>
        <taxon>Salacisavirus</taxon>
        <taxon>Salacisavirus pssm2</taxon>
    </lineage>
</organism>
<evidence type="ECO:0000313" key="3">
    <source>
        <dbReference type="Proteomes" id="UP000000991"/>
    </source>
</evidence>
<organismHost>
    <name type="scientific">Prochlorococcus</name>
    <dbReference type="NCBI Taxonomy" id="1218"/>
</organismHost>
<evidence type="ECO:0000313" key="2">
    <source>
        <dbReference type="EMBL" id="ACY75940.1"/>
    </source>
</evidence>
<protein>
    <submittedName>
        <fullName evidence="1">Uncharacterized protein</fullName>
    </submittedName>
</protein>
<dbReference type="GeneID" id="3294366"/>
<dbReference type="OrthoDB" id="27859at10239"/>
<proteinExistence type="predicted"/>
<dbReference type="Proteomes" id="UP000013923">
    <property type="component" value="Genome"/>
</dbReference>
<dbReference type="EMBL" id="GU071092">
    <property type="protein sequence ID" value="ACY75940.1"/>
    <property type="molecule type" value="Genomic_DNA"/>
</dbReference>
<dbReference type="Proteomes" id="UP000000991">
    <property type="component" value="Segment"/>
</dbReference>
<evidence type="ECO:0000313" key="1">
    <source>
        <dbReference type="EMBL" id="AAX44442.1"/>
    </source>
</evidence>
<sequence>MALSNQVEYSLREAQEALRNSLAFSARNEKPYVSKHIADMLANIENLLDAVEIVEKIENRKDGDSGFFGTYFEKPEED</sequence>
<evidence type="ECO:0000313" key="4">
    <source>
        <dbReference type="Proteomes" id="UP000013923"/>
    </source>
</evidence>
<dbReference type="EMBL" id="AY939844">
    <property type="protein sequence ID" value="AAX44442.1"/>
    <property type="molecule type" value="Genomic_DNA"/>
</dbReference>
<reference evidence="1 3" key="3">
    <citation type="journal article" date="2010" name="Environ. Microbiol.">
        <title>Genomic analysis of oceanic cyanobacterial myoviruses compared with T4-like myoviruses from diverse hosts and environments.</title>
        <authorList>
            <person name="Sullivan M.B."/>
            <person name="Huang K.H."/>
            <person name="Ignacio-Espinoza J.C."/>
            <person name="Berlin A.M."/>
            <person name="Kelly L."/>
            <person name="Weigele P.R."/>
            <person name="DeFrancesco A.S."/>
            <person name="Kern S.E."/>
            <person name="Thompson L.R."/>
            <person name="Young S."/>
            <person name="Yandava C."/>
            <person name="Fu R."/>
            <person name="Krastins B."/>
            <person name="Chase M."/>
            <person name="Sarracino D."/>
            <person name="Osburne M.S."/>
            <person name="Henn M.R."/>
            <person name="Chisholm S.W."/>
        </authorList>
    </citation>
    <scope>NUCLEOTIDE SEQUENCE [LARGE SCALE GENOMIC DNA]</scope>
</reference>